<comment type="caution">
    <text evidence="14">The sequence shown here is derived from an EMBL/GenBank/DDBJ whole genome shotgun (WGS) entry which is preliminary data.</text>
</comment>
<evidence type="ECO:0000256" key="1">
    <source>
        <dbReference type="ARBA" id="ARBA00001946"/>
    </source>
</evidence>
<dbReference type="GO" id="GO:0052381">
    <property type="term" value="F:tRNA dimethylallyltransferase activity"/>
    <property type="evidence" value="ECO:0007669"/>
    <property type="project" value="UniProtKB-EC"/>
</dbReference>
<sequence>MAKVPPLIVICGATASGKSQLAMALAQRLNAVILGADSRQIYRQLDIGTAKPSLDDRQRVPHYLIDICEPTENFTLAEYQRQAEKLIASLSQPILLVGGTGLYIQAIVRGLKIPAVPPQAELREQLANLGQIFCYQLLGHVDPMAQSKIEPADVVRTLRALEVFYTTGKAISALQGENPPDYPIVQIGLGLEPDQLQPRIVRRTHAMIEAGLVGEVESLIHQYGENLPLLHTLGYAEIKQYLQGKISLAQATEQIIVHTRQFAKRQRTWFRKDPSIQWLDPNQENLLESAIKLLHVQKNRGMF</sequence>
<dbReference type="InterPro" id="IPR039657">
    <property type="entry name" value="Dimethylallyltransferase"/>
</dbReference>
<feature type="binding site" evidence="10">
    <location>
        <begin position="14"/>
        <end position="19"/>
    </location>
    <ligand>
        <name>substrate</name>
    </ligand>
</feature>
<evidence type="ECO:0000256" key="13">
    <source>
        <dbReference type="RuleBase" id="RU003785"/>
    </source>
</evidence>
<evidence type="ECO:0000256" key="9">
    <source>
        <dbReference type="ARBA" id="ARBA00049563"/>
    </source>
</evidence>
<gene>
    <name evidence="10 14" type="primary">miaA</name>
    <name evidence="14" type="ORF">IQ217_05550</name>
</gene>
<feature type="binding site" evidence="10">
    <location>
        <begin position="12"/>
        <end position="19"/>
    </location>
    <ligand>
        <name>ATP</name>
        <dbReference type="ChEBI" id="CHEBI:30616"/>
    </ligand>
</feature>
<dbReference type="RefSeq" id="WP_194019208.1">
    <property type="nucleotide sequence ID" value="NZ_JADEVV010000011.1"/>
</dbReference>
<dbReference type="PANTHER" id="PTHR11088:SF60">
    <property type="entry name" value="TRNA DIMETHYLALLYLTRANSFERASE"/>
    <property type="match status" value="1"/>
</dbReference>
<dbReference type="EC" id="2.5.1.75" evidence="10"/>
<reference evidence="14 15" key="1">
    <citation type="submission" date="2020-10" db="EMBL/GenBank/DDBJ databases">
        <authorList>
            <person name="Castelo-Branco R."/>
            <person name="Eusebio N."/>
            <person name="Adriana R."/>
            <person name="Vieira A."/>
            <person name="Brugerolle De Fraissinette N."/>
            <person name="Rezende De Castro R."/>
            <person name="Schneider M.P."/>
            <person name="Vasconcelos V."/>
            <person name="Leao P.N."/>
        </authorList>
    </citation>
    <scope>NUCLEOTIDE SEQUENCE [LARGE SCALE GENOMIC DNA]</scope>
    <source>
        <strain evidence="14 15">LEGE 00031</strain>
    </source>
</reference>
<dbReference type="SUPFAM" id="SSF52540">
    <property type="entry name" value="P-loop containing nucleoside triphosphate hydrolases"/>
    <property type="match status" value="1"/>
</dbReference>
<evidence type="ECO:0000256" key="7">
    <source>
        <dbReference type="ARBA" id="ARBA00022840"/>
    </source>
</evidence>
<dbReference type="PANTHER" id="PTHR11088">
    <property type="entry name" value="TRNA DIMETHYLALLYLTRANSFERASE"/>
    <property type="match status" value="1"/>
</dbReference>
<keyword evidence="5 10" id="KW-0819">tRNA processing</keyword>
<evidence type="ECO:0000256" key="10">
    <source>
        <dbReference type="HAMAP-Rule" id="MF_00185"/>
    </source>
</evidence>
<keyword evidence="8 10" id="KW-0460">Magnesium</keyword>
<dbReference type="InterPro" id="IPR027417">
    <property type="entry name" value="P-loop_NTPase"/>
</dbReference>
<dbReference type="EMBL" id="JADEVV010000011">
    <property type="protein sequence ID" value="MBE9253338.1"/>
    <property type="molecule type" value="Genomic_DNA"/>
</dbReference>
<name>A0ABR9VQZ5_9SYNC</name>
<dbReference type="Gene3D" id="1.10.20.140">
    <property type="match status" value="1"/>
</dbReference>
<evidence type="ECO:0000256" key="2">
    <source>
        <dbReference type="ARBA" id="ARBA00003213"/>
    </source>
</evidence>
<evidence type="ECO:0000256" key="11">
    <source>
        <dbReference type="RuleBase" id="RU003783"/>
    </source>
</evidence>
<organism evidence="14 15">
    <name type="scientific">Synechocystis salina LEGE 00031</name>
    <dbReference type="NCBI Taxonomy" id="1828736"/>
    <lineage>
        <taxon>Bacteria</taxon>
        <taxon>Bacillati</taxon>
        <taxon>Cyanobacteriota</taxon>
        <taxon>Cyanophyceae</taxon>
        <taxon>Synechococcales</taxon>
        <taxon>Merismopediaceae</taxon>
        <taxon>Synechocystis</taxon>
    </lineage>
</organism>
<dbReference type="Pfam" id="PF01715">
    <property type="entry name" value="IPPT"/>
    <property type="match status" value="1"/>
</dbReference>
<dbReference type="InterPro" id="IPR018022">
    <property type="entry name" value="IPT"/>
</dbReference>
<evidence type="ECO:0000313" key="14">
    <source>
        <dbReference type="EMBL" id="MBE9253338.1"/>
    </source>
</evidence>
<protein>
    <recommendedName>
        <fullName evidence="10">tRNA dimethylallyltransferase</fullName>
        <ecNumber evidence="10">2.5.1.75</ecNumber>
    </recommendedName>
    <alternativeName>
        <fullName evidence="10">Dimethylallyl diphosphate:tRNA dimethylallyltransferase</fullName>
        <shortName evidence="10">DMAPP:tRNA dimethylallyltransferase</shortName>
        <shortName evidence="10">DMATase</shortName>
    </alternativeName>
    <alternativeName>
        <fullName evidence="10">Isopentenyl-diphosphate:tRNA isopentenyltransferase</fullName>
        <shortName evidence="10">IPP transferase</shortName>
        <shortName evidence="10">IPPT</shortName>
        <shortName evidence="10">IPTase</shortName>
    </alternativeName>
</protein>
<comment type="cofactor">
    <cofactor evidence="1 10">
        <name>Mg(2+)</name>
        <dbReference type="ChEBI" id="CHEBI:18420"/>
    </cofactor>
</comment>
<evidence type="ECO:0000256" key="3">
    <source>
        <dbReference type="ARBA" id="ARBA00005842"/>
    </source>
</evidence>
<comment type="caution">
    <text evidence="10">Lacks conserved residue(s) required for the propagation of feature annotation.</text>
</comment>
<evidence type="ECO:0000256" key="8">
    <source>
        <dbReference type="ARBA" id="ARBA00022842"/>
    </source>
</evidence>
<evidence type="ECO:0000256" key="5">
    <source>
        <dbReference type="ARBA" id="ARBA00022694"/>
    </source>
</evidence>
<keyword evidence="15" id="KW-1185">Reference proteome</keyword>
<evidence type="ECO:0000256" key="12">
    <source>
        <dbReference type="RuleBase" id="RU003784"/>
    </source>
</evidence>
<evidence type="ECO:0000256" key="4">
    <source>
        <dbReference type="ARBA" id="ARBA00022679"/>
    </source>
</evidence>
<comment type="function">
    <text evidence="2 10 12">Catalyzes the transfer of a dimethylallyl group onto the adenine at position 37 in tRNAs that read codons beginning with uridine, leading to the formation of N6-(dimethylallyl)adenosine (i(6)A).</text>
</comment>
<dbReference type="Gene3D" id="3.40.50.300">
    <property type="entry name" value="P-loop containing nucleotide triphosphate hydrolases"/>
    <property type="match status" value="1"/>
</dbReference>
<evidence type="ECO:0000313" key="15">
    <source>
        <dbReference type="Proteomes" id="UP000658720"/>
    </source>
</evidence>
<proteinExistence type="inferred from homology"/>
<feature type="region of interest" description="Interaction with substrate tRNA" evidence="10">
    <location>
        <begin position="37"/>
        <end position="40"/>
    </location>
</feature>
<dbReference type="HAMAP" id="MF_00185">
    <property type="entry name" value="IPP_trans"/>
    <property type="match status" value="1"/>
</dbReference>
<dbReference type="NCBIfam" id="TIGR00174">
    <property type="entry name" value="miaA"/>
    <property type="match status" value="1"/>
</dbReference>
<evidence type="ECO:0000256" key="6">
    <source>
        <dbReference type="ARBA" id="ARBA00022741"/>
    </source>
</evidence>
<feature type="site" description="Interaction with substrate tRNA" evidence="10">
    <location>
        <position position="123"/>
    </location>
</feature>
<keyword evidence="7 10" id="KW-0067">ATP-binding</keyword>
<keyword evidence="4 10" id="KW-0808">Transferase</keyword>
<comment type="subunit">
    <text evidence="10">Monomer.</text>
</comment>
<comment type="catalytic activity">
    <reaction evidence="9 10 11">
        <text>adenosine(37) in tRNA + dimethylallyl diphosphate = N(6)-dimethylallyladenosine(37) in tRNA + diphosphate</text>
        <dbReference type="Rhea" id="RHEA:26482"/>
        <dbReference type="Rhea" id="RHEA-COMP:10162"/>
        <dbReference type="Rhea" id="RHEA-COMP:10375"/>
        <dbReference type="ChEBI" id="CHEBI:33019"/>
        <dbReference type="ChEBI" id="CHEBI:57623"/>
        <dbReference type="ChEBI" id="CHEBI:74411"/>
        <dbReference type="ChEBI" id="CHEBI:74415"/>
        <dbReference type="EC" id="2.5.1.75"/>
    </reaction>
</comment>
<feature type="site" description="Interaction with substrate tRNA" evidence="10">
    <location>
        <position position="100"/>
    </location>
</feature>
<comment type="similarity">
    <text evidence="3 10 13">Belongs to the IPP transferase family.</text>
</comment>
<keyword evidence="6 10" id="KW-0547">Nucleotide-binding</keyword>
<dbReference type="Proteomes" id="UP000658720">
    <property type="component" value="Unassembled WGS sequence"/>
</dbReference>
<accession>A0ABR9VQZ5</accession>